<feature type="compositionally biased region" description="Polar residues" evidence="5">
    <location>
        <begin position="279"/>
        <end position="291"/>
    </location>
</feature>
<dbReference type="FunFam" id="2.30.30.140:FF:000018">
    <property type="entry name" value="Serine/threonine-protein kinase 31"/>
    <property type="match status" value="1"/>
</dbReference>
<keyword evidence="4" id="KW-0221">Differentiation</keyword>
<feature type="compositionally biased region" description="Gly residues" evidence="5">
    <location>
        <begin position="137"/>
        <end position="149"/>
    </location>
</feature>
<evidence type="ECO:0000256" key="1">
    <source>
        <dbReference type="ARBA" id="ARBA00004496"/>
    </source>
</evidence>
<dbReference type="Gene3D" id="3.30.420.610">
    <property type="entry name" value="LOTUS domain-like"/>
    <property type="match status" value="1"/>
</dbReference>
<feature type="compositionally biased region" description="Low complexity" evidence="5">
    <location>
        <begin position="214"/>
        <end position="250"/>
    </location>
</feature>
<dbReference type="PROSITE" id="PS51644">
    <property type="entry name" value="HTH_OST"/>
    <property type="match status" value="1"/>
</dbReference>
<feature type="region of interest" description="Disordered" evidence="5">
    <location>
        <begin position="404"/>
        <end position="439"/>
    </location>
</feature>
<dbReference type="Pfam" id="PF00567">
    <property type="entry name" value="TUDOR"/>
    <property type="match status" value="3"/>
</dbReference>
<dbReference type="KEGG" id="aali:118465981"/>
<dbReference type="GO" id="GO:0030154">
    <property type="term" value="P:cell differentiation"/>
    <property type="evidence" value="ECO:0007669"/>
    <property type="project" value="UniProtKB-ARBA"/>
</dbReference>
<dbReference type="VEuPathDB" id="VectorBase:AALB20_029043"/>
<evidence type="ECO:0000256" key="2">
    <source>
        <dbReference type="ARBA" id="ARBA00022490"/>
    </source>
</evidence>
<sequence length="1386" mass="151931">MPSPNGKSSNMASSHGGSGALSEEAKAAILAIRSLVASRKEPSTAQTILRDYKEIEGDALQYRNYGFSTVEELLQASDEFVIKRGEEGQTRIYVKPKRNAHLVQMVQAQKSAKPSTKQRFTAMRTPTSMSRTNNSAGGRGSTGSSGGGTAYSRIYQQMPQNGRSNLQRASVGSPKKVSFGKSGSPKGSKTTGGTGPSKSDLLYYAIGGGGGAASSGNGRKNGQETNNNSMATKNNNLTTTGGQQHQQLKGNDLRHKLDGRNTGLSRSSVDMRQGKGTLLPSNMTITVPNGTSGSYVRRLDFSDPKPLPSGGQQGKATAMASNKIAGSGRVIPPSVPPLPLMSLKLPPPSEMSQIAPKAPNSIGSSSLSARLQLAKGGNAQPAPTPATTDSAFSNAAATATTAYQRTQSLEERSSLVTTSDPPPFLSTLPGRKSVQDRLTKNQRVAEQDLQKVAKVAPLSPPIANGGSTTTSATNGKVAASSSTSPGRSVLAPSYTNGGGRASSDMTEFTWNDVNATPVELLMRYSNLKGYPRPEYRYFRLKNGRIQCQLTVNGSTYSTYPNDYANEFECQFAAALNAIEAIRSDESRQTYTVCLDSDEEIANHVYELLVNCPHGMFSKRIPDAFEQAHQSTLPDHWFSLLDRYANQLFVLEDCLGDTIVFAREQPSSSDAASNTSEARQMALNQLVLPWDDQYWNLYITNPVSTVEVWARLVGKEYSDKMDTLITDIEMSMLSNPSNADESVGAVGEYYLVCITDCWYRVRVDEINYESNQCQCFFIDIGERDQFALDQLYRCDPKYLQLPGQAICFTLEGLEDFSENPKAKHHLDNLISGRVFIGEILTKREEYEEAEQVGGVGAGQLKLALYDTSKEEEDVLMNPIILKHICDDTPPPELNRKSVNYVNISHVDDQGDVYCTKDGAMSYIQKLITNLTKSNVLEGKYRGLYESKVSATQQQLYLVQDEIDGKWYRAELDGEESGPYCRMLYVDVGCRRRTNVSNIYRLELLSLALSRYPPQALRMRMFNLPECSEQSVVARLRALLKPAMRAMAKVCAMAPGSVPLVKIFVYVSDGSGDTGNNILVCVNDSIRDEKEFELDSELISTPRTPGANENAAPSITSSSSGDRDSLPNSSISETGGTGTGYTPLASKETKELAKRFDGLNLKSTMATAANGNNTATVESRLAKMTLPSVGQLFDVRVTIASNPKFFIVQPYGYNMQLNRLMHELQDFCMKKAQPVRKDQVRQGEAYAAFYKDGHWYRVIVLNIIHGPKPIHVFFCDFGQFEELDVSALRILSPNFRVLPQQAIKARLHGVKPLNSIKGWKADDAVRFQKLVVGRKFASIVRGIETDEINPNEKLVDLELIDVSTEEDIHVHRVLVDEGRAVYTAAQTV</sequence>
<feature type="region of interest" description="Disordered" evidence="5">
    <location>
        <begin position="210"/>
        <end position="291"/>
    </location>
</feature>
<dbReference type="EnsemblMetazoa" id="AALB009889-RA">
    <property type="protein sequence ID" value="AALB009889-PA"/>
    <property type="gene ID" value="AALB009889"/>
</dbReference>
<dbReference type="Gene3D" id="2.30.30.140">
    <property type="match status" value="3"/>
</dbReference>
<dbReference type="VEuPathDB" id="VectorBase:AALB009889"/>
<dbReference type="OrthoDB" id="10034606at2759"/>
<dbReference type="Gene3D" id="2.40.50.90">
    <property type="match status" value="3"/>
</dbReference>
<dbReference type="PANTHER" id="PTHR22948:SF77">
    <property type="entry name" value="SERINE_THREONINE-PROTEIN KINASE 31-LIKE ISOFORM X1"/>
    <property type="match status" value="1"/>
</dbReference>
<feature type="compositionally biased region" description="Polar residues" evidence="5">
    <location>
        <begin position="1"/>
        <end position="15"/>
    </location>
</feature>
<dbReference type="GO" id="GO:0007283">
    <property type="term" value="P:spermatogenesis"/>
    <property type="evidence" value="ECO:0007669"/>
    <property type="project" value="UniProtKB-KW"/>
</dbReference>
<feature type="region of interest" description="Disordered" evidence="5">
    <location>
        <begin position="1097"/>
        <end position="1142"/>
    </location>
</feature>
<evidence type="ECO:0000313" key="6">
    <source>
        <dbReference type="EnsemblMetazoa" id="AALB009889-PA"/>
    </source>
</evidence>
<feature type="compositionally biased region" description="Low complexity" evidence="5">
    <location>
        <begin position="463"/>
        <end position="475"/>
    </location>
</feature>
<dbReference type="InterPro" id="IPR041966">
    <property type="entry name" value="LOTUS-like"/>
</dbReference>
<name>A0A182FTK7_ANOAL</name>
<dbReference type="SMART" id="SM00333">
    <property type="entry name" value="TUDOR"/>
    <property type="match status" value="3"/>
</dbReference>
<evidence type="ECO:0000256" key="4">
    <source>
        <dbReference type="ARBA" id="ARBA00022871"/>
    </source>
</evidence>
<dbReference type="GO" id="GO:0005737">
    <property type="term" value="C:cytoplasm"/>
    <property type="evidence" value="ECO:0007669"/>
    <property type="project" value="UniProtKB-SubCell"/>
</dbReference>
<evidence type="ECO:0008006" key="8">
    <source>
        <dbReference type="Google" id="ProtNLM"/>
    </source>
</evidence>
<dbReference type="CTD" id="37304"/>
<feature type="region of interest" description="Disordered" evidence="5">
    <location>
        <begin position="1"/>
        <end position="20"/>
    </location>
</feature>
<dbReference type="SUPFAM" id="SSF63748">
    <property type="entry name" value="Tudor/PWWP/MBT"/>
    <property type="match status" value="3"/>
</dbReference>
<keyword evidence="4" id="KW-0744">Spermatogenesis</keyword>
<evidence type="ECO:0000313" key="7">
    <source>
        <dbReference type="Proteomes" id="UP000069272"/>
    </source>
</evidence>
<dbReference type="STRING" id="7167.A0A182FTK7"/>
<dbReference type="InterPro" id="IPR002999">
    <property type="entry name" value="Tudor"/>
</dbReference>
<keyword evidence="7" id="KW-1185">Reference proteome</keyword>
<dbReference type="CDD" id="cd20379">
    <property type="entry name" value="Tudor_dTUD-like"/>
    <property type="match status" value="1"/>
</dbReference>
<dbReference type="Pfam" id="PF12872">
    <property type="entry name" value="OST-HTH"/>
    <property type="match status" value="1"/>
</dbReference>
<accession>A0A182FTK7</accession>
<feature type="compositionally biased region" description="Polar residues" evidence="5">
    <location>
        <begin position="108"/>
        <end position="134"/>
    </location>
</feature>
<organism evidence="6 7">
    <name type="scientific">Anopheles albimanus</name>
    <name type="common">New world malaria mosquito</name>
    <dbReference type="NCBI Taxonomy" id="7167"/>
    <lineage>
        <taxon>Eukaryota</taxon>
        <taxon>Metazoa</taxon>
        <taxon>Ecdysozoa</taxon>
        <taxon>Arthropoda</taxon>
        <taxon>Hexapoda</taxon>
        <taxon>Insecta</taxon>
        <taxon>Pterygota</taxon>
        <taxon>Neoptera</taxon>
        <taxon>Endopterygota</taxon>
        <taxon>Diptera</taxon>
        <taxon>Nematocera</taxon>
        <taxon>Culicoidea</taxon>
        <taxon>Culicidae</taxon>
        <taxon>Anophelinae</taxon>
        <taxon>Anopheles</taxon>
    </lineage>
</organism>
<dbReference type="InterPro" id="IPR035437">
    <property type="entry name" value="SNase_OB-fold_sf"/>
</dbReference>
<feature type="region of interest" description="Disordered" evidence="5">
    <location>
        <begin position="458"/>
        <end position="502"/>
    </location>
</feature>
<dbReference type="InterPro" id="IPR050621">
    <property type="entry name" value="Tudor_domain_containing"/>
</dbReference>
<evidence type="ECO:0000256" key="3">
    <source>
        <dbReference type="ARBA" id="ARBA00022737"/>
    </source>
</evidence>
<protein>
    <recommendedName>
        <fullName evidence="8">Tudor domain-containing protein 7</fullName>
    </recommendedName>
</protein>
<feature type="compositionally biased region" description="Low complexity" evidence="5">
    <location>
        <begin position="170"/>
        <end position="189"/>
    </location>
</feature>
<dbReference type="Proteomes" id="UP000069272">
    <property type="component" value="Chromosome 3R"/>
</dbReference>
<dbReference type="RefSeq" id="XP_035790650.1">
    <property type="nucleotide sequence ID" value="XM_035934757.1"/>
</dbReference>
<reference evidence="6 7" key="1">
    <citation type="journal article" date="2017" name="G3 (Bethesda)">
        <title>The Physical Genome Mapping of Anopheles albimanus Corrected Scaffold Misassemblies and Identified Interarm Rearrangements in Genus Anopheles.</title>
        <authorList>
            <person name="Artemov G.N."/>
            <person name="Peery A.N."/>
            <person name="Jiang X."/>
            <person name="Tu Z."/>
            <person name="Stegniy V.N."/>
            <person name="Sharakhova M.V."/>
            <person name="Sharakhov I.V."/>
        </authorList>
    </citation>
    <scope>NUCLEOTIDE SEQUENCE [LARGE SCALE GENOMIC DNA]</scope>
    <source>
        <strain evidence="6 7">ALBI9_A</strain>
    </source>
</reference>
<dbReference type="GeneID" id="118465981"/>
<keyword evidence="2" id="KW-0963">Cytoplasm</keyword>
<feature type="compositionally biased region" description="Polar residues" evidence="5">
    <location>
        <begin position="154"/>
        <end position="168"/>
    </location>
</feature>
<dbReference type="CDD" id="cd09972">
    <property type="entry name" value="LOTUS_TDRD_OSKAR"/>
    <property type="match status" value="1"/>
</dbReference>
<feature type="compositionally biased region" description="Low complexity" evidence="5">
    <location>
        <begin position="1112"/>
        <end position="1128"/>
    </location>
</feature>
<dbReference type="PROSITE" id="PS50304">
    <property type="entry name" value="TUDOR"/>
    <property type="match status" value="1"/>
</dbReference>
<evidence type="ECO:0000256" key="5">
    <source>
        <dbReference type="SAM" id="MobiDB-lite"/>
    </source>
</evidence>
<feature type="region of interest" description="Disordered" evidence="5">
    <location>
        <begin position="108"/>
        <end position="198"/>
    </location>
</feature>
<proteinExistence type="predicted"/>
<keyword evidence="3" id="KW-0677">Repeat</keyword>
<reference evidence="6" key="2">
    <citation type="submission" date="2022-08" db="UniProtKB">
        <authorList>
            <consortium name="EnsemblMetazoa"/>
        </authorList>
    </citation>
    <scope>IDENTIFICATION</scope>
    <source>
        <strain evidence="6">STECLA/ALBI9_A</strain>
    </source>
</reference>
<dbReference type="InterPro" id="IPR025605">
    <property type="entry name" value="OST-HTH/LOTUS_dom"/>
</dbReference>
<comment type="subcellular location">
    <subcellularLocation>
        <location evidence="1">Cytoplasm</location>
    </subcellularLocation>
</comment>
<dbReference type="PANTHER" id="PTHR22948">
    <property type="entry name" value="TUDOR DOMAIN CONTAINING PROTEIN"/>
    <property type="match status" value="1"/>
</dbReference>